<evidence type="ECO:0000256" key="4">
    <source>
        <dbReference type="ARBA" id="ARBA00022692"/>
    </source>
</evidence>
<feature type="repeat" description="Solcar" evidence="10">
    <location>
        <begin position="6"/>
        <end position="109"/>
    </location>
</feature>
<comment type="subcellular location">
    <subcellularLocation>
        <location evidence="1">Mitochondrion inner membrane</location>
        <topology evidence="1">Multi-pass membrane protein</topology>
    </subcellularLocation>
</comment>
<evidence type="ECO:0000313" key="14">
    <source>
        <dbReference type="Proteomes" id="UP000184073"/>
    </source>
</evidence>
<dbReference type="PROSITE" id="PS50920">
    <property type="entry name" value="SOLCAR"/>
    <property type="match status" value="3"/>
</dbReference>
<dbReference type="InterPro" id="IPR018108">
    <property type="entry name" value="MCP_transmembrane"/>
</dbReference>
<dbReference type="Pfam" id="PF00153">
    <property type="entry name" value="Mito_carr"/>
    <property type="match status" value="3"/>
</dbReference>
<sequence>MSKKQLSPWNSVVSGTTAAVLAGVLVYPLDLAKTRLQVQVQRQKDSPDNDTATDPNSRDVQYNNALDTILHIVEEEGIAGLYGGLGSSITGTASMNFAYFYWSAAARTLHQSMVQSFGLSDSNSIIKEFGLGAVGGAMAQLCTNPIAVVSTRQQTRKSHEEKLGFWETVKQIVHSDDGWTGLWRGFKVNLILVVNPMITYGFYQWLRGRLFALRKDIGALEAFLLGACSKVLATLVTHPLIVAKTMLQSDPPESRKGKPFTGFTEVLRYIITNEGILRLYKGLSPQIIKGFLVQGLMMLLKERTEILLMMAISMHRRRLARQSTK</sequence>
<feature type="compositionally biased region" description="Polar residues" evidence="12">
    <location>
        <begin position="49"/>
        <end position="59"/>
    </location>
</feature>
<dbReference type="OrthoDB" id="446044at2759"/>
<keyword evidence="4 10" id="KW-0812">Transmembrane</keyword>
<keyword evidence="8" id="KW-0496">Mitochondrion</keyword>
<proteinExistence type="inferred from homology"/>
<evidence type="ECO:0000256" key="1">
    <source>
        <dbReference type="ARBA" id="ARBA00004448"/>
    </source>
</evidence>
<evidence type="ECO:0000256" key="5">
    <source>
        <dbReference type="ARBA" id="ARBA00022737"/>
    </source>
</evidence>
<gene>
    <name evidence="13" type="ORF">ASPVEDRAFT_75176</name>
</gene>
<keyword evidence="5" id="KW-0677">Repeat</keyword>
<dbReference type="Proteomes" id="UP000184073">
    <property type="component" value="Unassembled WGS sequence"/>
</dbReference>
<keyword evidence="6" id="KW-0999">Mitochondrion inner membrane</keyword>
<dbReference type="GO" id="GO:0005743">
    <property type="term" value="C:mitochondrial inner membrane"/>
    <property type="evidence" value="ECO:0007669"/>
    <property type="project" value="UniProtKB-SubCell"/>
</dbReference>
<feature type="repeat" description="Solcar" evidence="10">
    <location>
        <begin position="123"/>
        <end position="209"/>
    </location>
</feature>
<keyword evidence="3 11" id="KW-0813">Transport</keyword>
<accession>A0A1L9PWY2</accession>
<evidence type="ECO:0000256" key="9">
    <source>
        <dbReference type="ARBA" id="ARBA00023136"/>
    </source>
</evidence>
<dbReference type="Gene3D" id="1.50.40.10">
    <property type="entry name" value="Mitochondrial carrier domain"/>
    <property type="match status" value="1"/>
</dbReference>
<evidence type="ECO:0000256" key="7">
    <source>
        <dbReference type="ARBA" id="ARBA00022989"/>
    </source>
</evidence>
<keyword evidence="14" id="KW-1185">Reference proteome</keyword>
<dbReference type="PANTHER" id="PTHR45939">
    <property type="entry name" value="PEROXISOMAL MEMBRANE PROTEIN PMP34-RELATED"/>
    <property type="match status" value="1"/>
</dbReference>
<keyword evidence="7" id="KW-1133">Transmembrane helix</keyword>
<evidence type="ECO:0000256" key="8">
    <source>
        <dbReference type="ARBA" id="ARBA00023128"/>
    </source>
</evidence>
<keyword evidence="9 10" id="KW-0472">Membrane</keyword>
<dbReference type="STRING" id="1036611.A0A1L9PWY2"/>
<evidence type="ECO:0000256" key="2">
    <source>
        <dbReference type="ARBA" id="ARBA00006375"/>
    </source>
</evidence>
<reference evidence="14" key="1">
    <citation type="journal article" date="2017" name="Genome Biol.">
        <title>Comparative genomics reveals high biological diversity and specific adaptations in the industrially and medically important fungal genus Aspergillus.</title>
        <authorList>
            <person name="de Vries R.P."/>
            <person name="Riley R."/>
            <person name="Wiebenga A."/>
            <person name="Aguilar-Osorio G."/>
            <person name="Amillis S."/>
            <person name="Uchima C.A."/>
            <person name="Anderluh G."/>
            <person name="Asadollahi M."/>
            <person name="Askin M."/>
            <person name="Barry K."/>
            <person name="Battaglia E."/>
            <person name="Bayram O."/>
            <person name="Benocci T."/>
            <person name="Braus-Stromeyer S.A."/>
            <person name="Caldana C."/>
            <person name="Canovas D."/>
            <person name="Cerqueira G.C."/>
            <person name="Chen F."/>
            <person name="Chen W."/>
            <person name="Choi C."/>
            <person name="Clum A."/>
            <person name="Dos Santos R.A."/>
            <person name="Damasio A.R."/>
            <person name="Diallinas G."/>
            <person name="Emri T."/>
            <person name="Fekete E."/>
            <person name="Flipphi M."/>
            <person name="Freyberg S."/>
            <person name="Gallo A."/>
            <person name="Gournas C."/>
            <person name="Habgood R."/>
            <person name="Hainaut M."/>
            <person name="Harispe M.L."/>
            <person name="Henrissat B."/>
            <person name="Hilden K.S."/>
            <person name="Hope R."/>
            <person name="Hossain A."/>
            <person name="Karabika E."/>
            <person name="Karaffa L."/>
            <person name="Karanyi Z."/>
            <person name="Krasevec N."/>
            <person name="Kuo A."/>
            <person name="Kusch H."/>
            <person name="LaButti K."/>
            <person name="Lagendijk E.L."/>
            <person name="Lapidus A."/>
            <person name="Levasseur A."/>
            <person name="Lindquist E."/>
            <person name="Lipzen A."/>
            <person name="Logrieco A.F."/>
            <person name="MacCabe A."/>
            <person name="Maekelae M.R."/>
            <person name="Malavazi I."/>
            <person name="Melin P."/>
            <person name="Meyer V."/>
            <person name="Mielnichuk N."/>
            <person name="Miskei M."/>
            <person name="Molnar A.P."/>
            <person name="Mule G."/>
            <person name="Ngan C.Y."/>
            <person name="Orejas M."/>
            <person name="Orosz E."/>
            <person name="Ouedraogo J.P."/>
            <person name="Overkamp K.M."/>
            <person name="Park H.-S."/>
            <person name="Perrone G."/>
            <person name="Piumi F."/>
            <person name="Punt P.J."/>
            <person name="Ram A.F."/>
            <person name="Ramon A."/>
            <person name="Rauscher S."/>
            <person name="Record E."/>
            <person name="Riano-Pachon D.M."/>
            <person name="Robert V."/>
            <person name="Roehrig J."/>
            <person name="Ruller R."/>
            <person name="Salamov A."/>
            <person name="Salih N.S."/>
            <person name="Samson R.A."/>
            <person name="Sandor E."/>
            <person name="Sanguinetti M."/>
            <person name="Schuetze T."/>
            <person name="Sepcic K."/>
            <person name="Shelest E."/>
            <person name="Sherlock G."/>
            <person name="Sophianopoulou V."/>
            <person name="Squina F.M."/>
            <person name="Sun H."/>
            <person name="Susca A."/>
            <person name="Todd R.B."/>
            <person name="Tsang A."/>
            <person name="Unkles S.E."/>
            <person name="van de Wiele N."/>
            <person name="van Rossen-Uffink D."/>
            <person name="Oliveira J.V."/>
            <person name="Vesth T.C."/>
            <person name="Visser J."/>
            <person name="Yu J.-H."/>
            <person name="Zhou M."/>
            <person name="Andersen M.R."/>
            <person name="Archer D.B."/>
            <person name="Baker S.E."/>
            <person name="Benoit I."/>
            <person name="Brakhage A.A."/>
            <person name="Braus G.H."/>
            <person name="Fischer R."/>
            <person name="Frisvad J.C."/>
            <person name="Goldman G.H."/>
            <person name="Houbraken J."/>
            <person name="Oakley B."/>
            <person name="Pocsi I."/>
            <person name="Scazzocchio C."/>
            <person name="Seiboth B."/>
            <person name="vanKuyk P.A."/>
            <person name="Wortman J."/>
            <person name="Dyer P.S."/>
            <person name="Grigoriev I.V."/>
        </authorList>
    </citation>
    <scope>NUCLEOTIDE SEQUENCE [LARGE SCALE GENOMIC DNA]</scope>
    <source>
        <strain evidence="14">CBS 583.65</strain>
    </source>
</reference>
<protein>
    <submittedName>
        <fullName evidence="13">Uncharacterized protein</fullName>
    </submittedName>
</protein>
<dbReference type="PANTHER" id="PTHR45939:SF1">
    <property type="entry name" value="MITOCHONDRIAL THIAMINE PYROPHOSPHATE CARRIER 1-RELATED"/>
    <property type="match status" value="1"/>
</dbReference>
<evidence type="ECO:0000256" key="11">
    <source>
        <dbReference type="RuleBase" id="RU000488"/>
    </source>
</evidence>
<feature type="region of interest" description="Disordered" evidence="12">
    <location>
        <begin position="40"/>
        <end position="59"/>
    </location>
</feature>
<evidence type="ECO:0000313" key="13">
    <source>
        <dbReference type="EMBL" id="OJJ05965.1"/>
    </source>
</evidence>
<name>A0A1L9PWY2_ASPVE</name>
<dbReference type="GeneID" id="63731801"/>
<dbReference type="AlphaFoldDB" id="A0A1L9PWY2"/>
<evidence type="ECO:0000256" key="10">
    <source>
        <dbReference type="PROSITE-ProRule" id="PRU00282"/>
    </source>
</evidence>
<dbReference type="VEuPathDB" id="FungiDB:ASPVEDRAFT_75176"/>
<evidence type="ECO:0000256" key="6">
    <source>
        <dbReference type="ARBA" id="ARBA00022792"/>
    </source>
</evidence>
<evidence type="ECO:0000256" key="12">
    <source>
        <dbReference type="SAM" id="MobiDB-lite"/>
    </source>
</evidence>
<dbReference type="SUPFAM" id="SSF103506">
    <property type="entry name" value="Mitochondrial carrier"/>
    <property type="match status" value="1"/>
</dbReference>
<dbReference type="InterPro" id="IPR002067">
    <property type="entry name" value="MCP"/>
</dbReference>
<dbReference type="PRINTS" id="PR00926">
    <property type="entry name" value="MITOCARRIER"/>
</dbReference>
<organism evidence="13 14">
    <name type="scientific">Aspergillus versicolor CBS 583.65</name>
    <dbReference type="NCBI Taxonomy" id="1036611"/>
    <lineage>
        <taxon>Eukaryota</taxon>
        <taxon>Fungi</taxon>
        <taxon>Dikarya</taxon>
        <taxon>Ascomycota</taxon>
        <taxon>Pezizomycotina</taxon>
        <taxon>Eurotiomycetes</taxon>
        <taxon>Eurotiomycetidae</taxon>
        <taxon>Eurotiales</taxon>
        <taxon>Aspergillaceae</taxon>
        <taxon>Aspergillus</taxon>
        <taxon>Aspergillus subgen. Nidulantes</taxon>
    </lineage>
</organism>
<dbReference type="InterPro" id="IPR023395">
    <property type="entry name" value="MCP_dom_sf"/>
</dbReference>
<dbReference type="GO" id="GO:0015217">
    <property type="term" value="F:ADP transmembrane transporter activity"/>
    <property type="evidence" value="ECO:0007669"/>
    <property type="project" value="TreeGrafter"/>
</dbReference>
<dbReference type="InterPro" id="IPR052217">
    <property type="entry name" value="Mito/Peroxisomal_Carrier"/>
</dbReference>
<dbReference type="EMBL" id="KV878134">
    <property type="protein sequence ID" value="OJJ05965.1"/>
    <property type="molecule type" value="Genomic_DNA"/>
</dbReference>
<comment type="similarity">
    <text evidence="2 11">Belongs to the mitochondrial carrier (TC 2.A.29) family.</text>
</comment>
<evidence type="ECO:0000256" key="3">
    <source>
        <dbReference type="ARBA" id="ARBA00022448"/>
    </source>
</evidence>
<feature type="repeat" description="Solcar" evidence="10">
    <location>
        <begin position="217"/>
        <end position="307"/>
    </location>
</feature>
<dbReference type="RefSeq" id="XP_040671727.1">
    <property type="nucleotide sequence ID" value="XM_040816290.1"/>
</dbReference>